<evidence type="ECO:0000313" key="3">
    <source>
        <dbReference type="Proteomes" id="UP000215914"/>
    </source>
</evidence>
<feature type="compositionally biased region" description="Polar residues" evidence="1">
    <location>
        <begin position="35"/>
        <end position="51"/>
    </location>
</feature>
<evidence type="ECO:0000256" key="1">
    <source>
        <dbReference type="SAM" id="MobiDB-lite"/>
    </source>
</evidence>
<dbReference type="EMBL" id="MNCJ02000328">
    <property type="protein sequence ID" value="KAF5773823.1"/>
    <property type="molecule type" value="Genomic_DNA"/>
</dbReference>
<reference evidence="2" key="2">
    <citation type="submission" date="2020-06" db="EMBL/GenBank/DDBJ databases">
        <title>Helianthus annuus Genome sequencing and assembly Release 2.</title>
        <authorList>
            <person name="Gouzy J."/>
            <person name="Langlade N."/>
            <person name="Munos S."/>
        </authorList>
    </citation>
    <scope>NUCLEOTIDE SEQUENCE</scope>
    <source>
        <tissue evidence="2">Leaves</tissue>
    </source>
</reference>
<dbReference type="AlphaFoldDB" id="A0A9K3EIG9"/>
<sequence>MERREATNDNDSRRRSSVASLPPFDSTATRRHTPFDSTAATVSGGTASLSPISRHHLPVSPSFLSLPPALARTVTRHHPPQHYRCGGGVVAVVVCLRERERERETRIQGRVVV</sequence>
<accession>A0A9K3EIG9</accession>
<feature type="region of interest" description="Disordered" evidence="1">
    <location>
        <begin position="1"/>
        <end position="56"/>
    </location>
</feature>
<gene>
    <name evidence="2" type="ORF">HanXRQr2_Chr13g0593001</name>
</gene>
<organism evidence="2 3">
    <name type="scientific">Helianthus annuus</name>
    <name type="common">Common sunflower</name>
    <dbReference type="NCBI Taxonomy" id="4232"/>
    <lineage>
        <taxon>Eukaryota</taxon>
        <taxon>Viridiplantae</taxon>
        <taxon>Streptophyta</taxon>
        <taxon>Embryophyta</taxon>
        <taxon>Tracheophyta</taxon>
        <taxon>Spermatophyta</taxon>
        <taxon>Magnoliopsida</taxon>
        <taxon>eudicotyledons</taxon>
        <taxon>Gunneridae</taxon>
        <taxon>Pentapetalae</taxon>
        <taxon>asterids</taxon>
        <taxon>campanulids</taxon>
        <taxon>Asterales</taxon>
        <taxon>Asteraceae</taxon>
        <taxon>Asteroideae</taxon>
        <taxon>Heliantheae alliance</taxon>
        <taxon>Heliantheae</taxon>
        <taxon>Helianthus</taxon>
    </lineage>
</organism>
<protein>
    <submittedName>
        <fullName evidence="2">Uncharacterized protein</fullName>
    </submittedName>
</protein>
<dbReference type="Proteomes" id="UP000215914">
    <property type="component" value="Unassembled WGS sequence"/>
</dbReference>
<keyword evidence="3" id="KW-1185">Reference proteome</keyword>
<proteinExistence type="predicted"/>
<feature type="compositionally biased region" description="Basic and acidic residues" evidence="1">
    <location>
        <begin position="1"/>
        <end position="14"/>
    </location>
</feature>
<comment type="caution">
    <text evidence="2">The sequence shown here is derived from an EMBL/GenBank/DDBJ whole genome shotgun (WGS) entry which is preliminary data.</text>
</comment>
<dbReference type="Gramene" id="mRNA:HanXRQr2_Chr13g0593001">
    <property type="protein sequence ID" value="CDS:HanXRQr2_Chr13g0593001.1"/>
    <property type="gene ID" value="HanXRQr2_Chr13g0593001"/>
</dbReference>
<reference evidence="2" key="1">
    <citation type="journal article" date="2017" name="Nature">
        <title>The sunflower genome provides insights into oil metabolism, flowering and Asterid evolution.</title>
        <authorList>
            <person name="Badouin H."/>
            <person name="Gouzy J."/>
            <person name="Grassa C.J."/>
            <person name="Murat F."/>
            <person name="Staton S.E."/>
            <person name="Cottret L."/>
            <person name="Lelandais-Briere C."/>
            <person name="Owens G.L."/>
            <person name="Carrere S."/>
            <person name="Mayjonade B."/>
            <person name="Legrand L."/>
            <person name="Gill N."/>
            <person name="Kane N.C."/>
            <person name="Bowers J.E."/>
            <person name="Hubner S."/>
            <person name="Bellec A."/>
            <person name="Berard A."/>
            <person name="Berges H."/>
            <person name="Blanchet N."/>
            <person name="Boniface M.C."/>
            <person name="Brunel D."/>
            <person name="Catrice O."/>
            <person name="Chaidir N."/>
            <person name="Claudel C."/>
            <person name="Donnadieu C."/>
            <person name="Faraut T."/>
            <person name="Fievet G."/>
            <person name="Helmstetter N."/>
            <person name="King M."/>
            <person name="Knapp S.J."/>
            <person name="Lai Z."/>
            <person name="Le Paslier M.C."/>
            <person name="Lippi Y."/>
            <person name="Lorenzon L."/>
            <person name="Mandel J.R."/>
            <person name="Marage G."/>
            <person name="Marchand G."/>
            <person name="Marquand E."/>
            <person name="Bret-Mestries E."/>
            <person name="Morien E."/>
            <person name="Nambeesan S."/>
            <person name="Nguyen T."/>
            <person name="Pegot-Espagnet P."/>
            <person name="Pouilly N."/>
            <person name="Raftis F."/>
            <person name="Sallet E."/>
            <person name="Schiex T."/>
            <person name="Thomas J."/>
            <person name="Vandecasteele C."/>
            <person name="Vares D."/>
            <person name="Vear F."/>
            <person name="Vautrin S."/>
            <person name="Crespi M."/>
            <person name="Mangin B."/>
            <person name="Burke J.M."/>
            <person name="Salse J."/>
            <person name="Munos S."/>
            <person name="Vincourt P."/>
            <person name="Rieseberg L.H."/>
            <person name="Langlade N.B."/>
        </authorList>
    </citation>
    <scope>NUCLEOTIDE SEQUENCE</scope>
    <source>
        <tissue evidence="2">Leaves</tissue>
    </source>
</reference>
<name>A0A9K3EIG9_HELAN</name>
<evidence type="ECO:0000313" key="2">
    <source>
        <dbReference type="EMBL" id="KAF5773823.1"/>
    </source>
</evidence>